<dbReference type="FunFam" id="3.40.50.960:FF:000001">
    <property type="entry name" value="6,7-dimethyl-8-ribityllumazine synthase"/>
    <property type="match status" value="1"/>
</dbReference>
<protein>
    <recommendedName>
        <fullName evidence="8 9">6,7-dimethyl-8-ribityllumazine synthase</fullName>
        <shortName evidence="9">DMRL synthase</shortName>
        <shortName evidence="9">LS</shortName>
        <shortName evidence="9">Lumazine synthase</shortName>
        <ecNumber evidence="3 9">2.5.1.78</ecNumber>
    </recommendedName>
</protein>
<dbReference type="GO" id="GO:0009231">
    <property type="term" value="P:riboflavin biosynthetic process"/>
    <property type="evidence" value="ECO:0007669"/>
    <property type="project" value="UniProtKB-UniRule"/>
</dbReference>
<dbReference type="GO" id="GO:0000906">
    <property type="term" value="F:6,7-dimethyl-8-ribityllumazine synthase activity"/>
    <property type="evidence" value="ECO:0007669"/>
    <property type="project" value="UniProtKB-UniRule"/>
</dbReference>
<evidence type="ECO:0000256" key="9">
    <source>
        <dbReference type="HAMAP-Rule" id="MF_00178"/>
    </source>
</evidence>
<dbReference type="NCBIfam" id="TIGR00114">
    <property type="entry name" value="lumazine-synth"/>
    <property type="match status" value="1"/>
</dbReference>
<evidence type="ECO:0000256" key="5">
    <source>
        <dbReference type="ARBA" id="ARBA00022679"/>
    </source>
</evidence>
<organism evidence="10">
    <name type="scientific">Rhodothermus marinus</name>
    <name type="common">Rhodothermus obamensis</name>
    <dbReference type="NCBI Taxonomy" id="29549"/>
    <lineage>
        <taxon>Bacteria</taxon>
        <taxon>Pseudomonadati</taxon>
        <taxon>Rhodothermota</taxon>
        <taxon>Rhodothermia</taxon>
        <taxon>Rhodothermales</taxon>
        <taxon>Rhodothermaceae</taxon>
        <taxon>Rhodothermus</taxon>
    </lineage>
</organism>
<evidence type="ECO:0000256" key="8">
    <source>
        <dbReference type="ARBA" id="ARBA00072606"/>
    </source>
</evidence>
<evidence type="ECO:0000256" key="6">
    <source>
        <dbReference type="ARBA" id="ARBA00048785"/>
    </source>
</evidence>
<feature type="binding site" evidence="9">
    <location>
        <position position="128"/>
    </location>
    <ligand>
        <name>(2S)-2-hydroxy-3-oxobutyl phosphate</name>
        <dbReference type="ChEBI" id="CHEBI:58830"/>
    </ligand>
</feature>
<dbReference type="GO" id="GO:0005829">
    <property type="term" value="C:cytosol"/>
    <property type="evidence" value="ECO:0007669"/>
    <property type="project" value="TreeGrafter"/>
</dbReference>
<reference evidence="10" key="1">
    <citation type="journal article" date="2020" name="mSystems">
        <title>Genome- and Community-Level Interaction Insights into Carbon Utilization and Element Cycling Functions of Hydrothermarchaeota in Hydrothermal Sediment.</title>
        <authorList>
            <person name="Zhou Z."/>
            <person name="Liu Y."/>
            <person name="Xu W."/>
            <person name="Pan J."/>
            <person name="Luo Z.H."/>
            <person name="Li M."/>
        </authorList>
    </citation>
    <scope>NUCLEOTIDE SEQUENCE [LARGE SCALE GENOMIC DNA]</scope>
    <source>
        <strain evidence="10">SpSt-143</strain>
    </source>
</reference>
<comment type="similarity">
    <text evidence="2 9">Belongs to the DMRL synthase family.</text>
</comment>
<gene>
    <name evidence="9" type="primary">ribH</name>
    <name evidence="10" type="ORF">ENO59_02730</name>
</gene>
<dbReference type="GO" id="GO:0009349">
    <property type="term" value="C:riboflavin synthase complex"/>
    <property type="evidence" value="ECO:0007669"/>
    <property type="project" value="UniProtKB-UniRule"/>
</dbReference>
<evidence type="ECO:0000256" key="1">
    <source>
        <dbReference type="ARBA" id="ARBA00004917"/>
    </source>
</evidence>
<keyword evidence="5 9" id="KW-0808">Transferase</keyword>
<dbReference type="HAMAP" id="MF_00178">
    <property type="entry name" value="Lumazine_synth"/>
    <property type="match status" value="1"/>
</dbReference>
<comment type="catalytic activity">
    <reaction evidence="6 9">
        <text>(2S)-2-hydroxy-3-oxobutyl phosphate + 5-amino-6-(D-ribitylamino)uracil = 6,7-dimethyl-8-(1-D-ribityl)lumazine + phosphate + 2 H2O + H(+)</text>
        <dbReference type="Rhea" id="RHEA:26152"/>
        <dbReference type="ChEBI" id="CHEBI:15377"/>
        <dbReference type="ChEBI" id="CHEBI:15378"/>
        <dbReference type="ChEBI" id="CHEBI:15934"/>
        <dbReference type="ChEBI" id="CHEBI:43474"/>
        <dbReference type="ChEBI" id="CHEBI:58201"/>
        <dbReference type="ChEBI" id="CHEBI:58830"/>
        <dbReference type="EC" id="2.5.1.78"/>
    </reaction>
</comment>
<dbReference type="InterPro" id="IPR036467">
    <property type="entry name" value="LS/RS_sf"/>
</dbReference>
<accession>A0A7V2F5U1</accession>
<comment type="pathway">
    <text evidence="1 9">Cofactor biosynthesis; riboflavin biosynthesis; riboflavin from 2-hydroxy-3-oxobutyl phosphate and 5-amino-6-(D-ribitylamino)uracil: step 1/2.</text>
</comment>
<dbReference type="PANTHER" id="PTHR21058">
    <property type="entry name" value="6,7-DIMETHYL-8-RIBITYLLUMAZINE SYNTHASE DMRL SYNTHASE LUMAZINE SYNTHASE"/>
    <property type="match status" value="1"/>
</dbReference>
<evidence type="ECO:0000256" key="3">
    <source>
        <dbReference type="ARBA" id="ARBA00012664"/>
    </source>
</evidence>
<dbReference type="SUPFAM" id="SSF52121">
    <property type="entry name" value="Lumazine synthase"/>
    <property type="match status" value="1"/>
</dbReference>
<feature type="binding site" evidence="9">
    <location>
        <position position="114"/>
    </location>
    <ligand>
        <name>5-amino-6-(D-ribitylamino)uracil</name>
        <dbReference type="ChEBI" id="CHEBI:15934"/>
    </ligand>
</feature>
<keyword evidence="4 9" id="KW-0686">Riboflavin biosynthesis</keyword>
<evidence type="ECO:0000256" key="2">
    <source>
        <dbReference type="ARBA" id="ARBA00007424"/>
    </source>
</evidence>
<dbReference type="InterPro" id="IPR034964">
    <property type="entry name" value="LS"/>
</dbReference>
<feature type="active site" description="Proton donor" evidence="9">
    <location>
        <position position="89"/>
    </location>
</feature>
<dbReference type="Pfam" id="PF00885">
    <property type="entry name" value="DMRL_synthase"/>
    <property type="match status" value="1"/>
</dbReference>
<comment type="caution">
    <text evidence="10">The sequence shown here is derived from an EMBL/GenBank/DDBJ whole genome shotgun (WGS) entry which is preliminary data.</text>
</comment>
<dbReference type="NCBIfam" id="NF000812">
    <property type="entry name" value="PRK00061.1-4"/>
    <property type="match status" value="1"/>
</dbReference>
<feature type="binding site" evidence="9">
    <location>
        <begin position="81"/>
        <end position="83"/>
    </location>
    <ligand>
        <name>5-amino-6-(D-ribitylamino)uracil</name>
        <dbReference type="ChEBI" id="CHEBI:15934"/>
    </ligand>
</feature>
<evidence type="ECO:0000313" key="10">
    <source>
        <dbReference type="EMBL" id="HER95422.1"/>
    </source>
</evidence>
<dbReference type="UniPathway" id="UPA00275">
    <property type="reaction ID" value="UER00404"/>
</dbReference>
<feature type="binding site" evidence="9">
    <location>
        <begin position="57"/>
        <end position="59"/>
    </location>
    <ligand>
        <name>5-amino-6-(D-ribitylamino)uracil</name>
        <dbReference type="ChEBI" id="CHEBI:15934"/>
    </ligand>
</feature>
<dbReference type="PANTHER" id="PTHR21058:SF0">
    <property type="entry name" value="6,7-DIMETHYL-8-RIBITYLLUMAZINE SYNTHASE"/>
    <property type="match status" value="1"/>
</dbReference>
<dbReference type="EMBL" id="DSGB01000003">
    <property type="protein sequence ID" value="HER95422.1"/>
    <property type="molecule type" value="Genomic_DNA"/>
</dbReference>
<proteinExistence type="inferred from homology"/>
<evidence type="ECO:0000256" key="7">
    <source>
        <dbReference type="ARBA" id="ARBA00058151"/>
    </source>
</evidence>
<feature type="binding site" evidence="9">
    <location>
        <position position="23"/>
    </location>
    <ligand>
        <name>5-amino-6-(D-ribitylamino)uracil</name>
        <dbReference type="ChEBI" id="CHEBI:15934"/>
    </ligand>
</feature>
<dbReference type="InterPro" id="IPR002180">
    <property type="entry name" value="LS/RS"/>
</dbReference>
<feature type="binding site" evidence="9">
    <location>
        <begin position="86"/>
        <end position="87"/>
    </location>
    <ligand>
        <name>(2S)-2-hydroxy-3-oxobutyl phosphate</name>
        <dbReference type="ChEBI" id="CHEBI:58830"/>
    </ligand>
</feature>
<dbReference type="Gene3D" id="3.40.50.960">
    <property type="entry name" value="Lumazine/riboflavin synthase"/>
    <property type="match status" value="1"/>
</dbReference>
<evidence type="ECO:0000256" key="4">
    <source>
        <dbReference type="ARBA" id="ARBA00022619"/>
    </source>
</evidence>
<dbReference type="CDD" id="cd09209">
    <property type="entry name" value="Lumazine_synthase-I"/>
    <property type="match status" value="1"/>
</dbReference>
<comment type="function">
    <text evidence="7 9">Catalyzes the formation of 6,7-dimethyl-8-ribityllumazine by condensation of 5-amino-6-(D-ribitylamino)uracil with 3,4-dihydroxy-2-butanone 4-phosphate. This is the penultimate step in the biosynthesis of riboflavin.</text>
</comment>
<dbReference type="EC" id="2.5.1.78" evidence="3 9"/>
<name>A0A7V2F5U1_RHOMR</name>
<dbReference type="AlphaFoldDB" id="A0A7V2F5U1"/>
<sequence>MPVFVEGSYRPDAVRLAIVVSRFNHFITERLLEGALDMLARQGVDTDQVTVVRCPGAFEMPLVAQKLARSGRYDAIICLGAVIRGETSHFEYVAGNAAQGIARAMLETEVPVVFGVLTTDTIEQAIERAGTKAGNKGAEAALTALEMIDLLRKLG</sequence>